<comment type="pathway">
    <text evidence="1 7">Amino-acid biosynthesis; L-proline biosynthesis; L-glutamate 5-semialdehyde from L-glutamate: step 2/2.</text>
</comment>
<dbReference type="GO" id="GO:0004350">
    <property type="term" value="F:glutamate-5-semialdehyde dehydrogenase activity"/>
    <property type="evidence" value="ECO:0007669"/>
    <property type="project" value="UniProtKB-UniRule"/>
</dbReference>
<keyword evidence="7" id="KW-0963">Cytoplasm</keyword>
<dbReference type="AlphaFoldDB" id="A0A133Y3I8"/>
<name>A0A133Y3I8_9LACT</name>
<dbReference type="GO" id="GO:0005737">
    <property type="term" value="C:cytoplasm"/>
    <property type="evidence" value="ECO:0007669"/>
    <property type="project" value="UniProtKB-SubCell"/>
</dbReference>
<dbReference type="PROSITE" id="PS01223">
    <property type="entry name" value="PROA"/>
    <property type="match status" value="1"/>
</dbReference>
<gene>
    <name evidence="7" type="primary">proA</name>
    <name evidence="9" type="ORF">HMPREF3187_00476</name>
</gene>
<dbReference type="NCBIfam" id="NF001221">
    <property type="entry name" value="PRK00197.1"/>
    <property type="match status" value="1"/>
</dbReference>
<dbReference type="HAMAP" id="MF_00412">
    <property type="entry name" value="ProA"/>
    <property type="match status" value="1"/>
</dbReference>
<dbReference type="InterPro" id="IPR016162">
    <property type="entry name" value="Ald_DH_N"/>
</dbReference>
<dbReference type="InterPro" id="IPR000965">
    <property type="entry name" value="GPR_dom"/>
</dbReference>
<dbReference type="InterPro" id="IPR020593">
    <property type="entry name" value="G-glutamylP_reductase_CS"/>
</dbReference>
<dbReference type="EMBL" id="LSCQ01000020">
    <property type="protein sequence ID" value="KXB37759.1"/>
    <property type="molecule type" value="Genomic_DNA"/>
</dbReference>
<evidence type="ECO:0000259" key="8">
    <source>
        <dbReference type="Pfam" id="PF00171"/>
    </source>
</evidence>
<dbReference type="RefSeq" id="WP_060936543.1">
    <property type="nucleotide sequence ID" value="NZ_JASOZP010000001.1"/>
</dbReference>
<dbReference type="InterPro" id="IPR015590">
    <property type="entry name" value="Aldehyde_DH_dom"/>
</dbReference>
<evidence type="ECO:0000256" key="2">
    <source>
        <dbReference type="ARBA" id="ARBA00022605"/>
    </source>
</evidence>
<evidence type="ECO:0000256" key="3">
    <source>
        <dbReference type="ARBA" id="ARBA00022650"/>
    </source>
</evidence>
<dbReference type="PANTHER" id="PTHR11063">
    <property type="entry name" value="GLUTAMATE SEMIALDEHYDE DEHYDROGENASE"/>
    <property type="match status" value="1"/>
</dbReference>
<dbReference type="NCBIfam" id="TIGR00407">
    <property type="entry name" value="proA"/>
    <property type="match status" value="1"/>
</dbReference>
<dbReference type="PIRSF" id="PIRSF000151">
    <property type="entry name" value="GPR"/>
    <property type="match status" value="1"/>
</dbReference>
<evidence type="ECO:0000256" key="5">
    <source>
        <dbReference type="ARBA" id="ARBA00023002"/>
    </source>
</evidence>
<accession>A0A133Y3I8</accession>
<sequence length="429" mass="47069">MINETDLIKMGQAAKKVTQLLRSLSRKEKDQALFAMADALRKGTADILSVNQEECQQALDNGKGEAFIERMTLTPDRIEAMANGLEQVAQLPDPINHVDEMWINKDGLQIGKRRVPLGVIGIIYESRPNVTSDAAGLCFKTGNAVILRGGKETIQSNQAIINALQAGLKAVELPEECIQFIDNPSHALANQFMQLHSYVDCLIPRGSNRLIQNVVQNATIPTIETGVGNCHLYVHQSADLEVACKLLVNGKTQRISVCNALESLVVDKAIADQFLPMAEKALNAVHPVTIHGDDRCCEILPHALLATEDDFAKEYLDYEISVKVVDDFQEAVSHIETYSTHHSDVIATQDYQVANDFLNAIDSACVYVNASSRFTDGEVFGFGGEIGISTQKLHARGPMGLEALTSYKYVIYGQGQIRSSSLIKRRLSS</sequence>
<evidence type="ECO:0000256" key="4">
    <source>
        <dbReference type="ARBA" id="ARBA00022857"/>
    </source>
</evidence>
<dbReference type="UniPathway" id="UPA00098">
    <property type="reaction ID" value="UER00360"/>
</dbReference>
<evidence type="ECO:0000256" key="1">
    <source>
        <dbReference type="ARBA" id="ARBA00004985"/>
    </source>
</evidence>
<keyword evidence="2 7" id="KW-0028">Amino-acid biosynthesis</keyword>
<evidence type="ECO:0000256" key="6">
    <source>
        <dbReference type="ARBA" id="ARBA00049024"/>
    </source>
</evidence>
<proteinExistence type="inferred from homology"/>
<keyword evidence="5 7" id="KW-0560">Oxidoreductase</keyword>
<comment type="function">
    <text evidence="7">Catalyzes the NADPH-dependent reduction of L-glutamate 5-phosphate into L-glutamate 5-semialdehyde and phosphate. The product spontaneously undergoes cyclization to form 1-pyrroline-5-carboxylate.</text>
</comment>
<dbReference type="CDD" id="cd07079">
    <property type="entry name" value="ALDH_F18-19_ProA-GPR"/>
    <property type="match status" value="1"/>
</dbReference>
<dbReference type="InterPro" id="IPR016163">
    <property type="entry name" value="Ald_DH_C"/>
</dbReference>
<dbReference type="STRING" id="87541.AWM71_01910"/>
<dbReference type="SUPFAM" id="SSF53720">
    <property type="entry name" value="ALDH-like"/>
    <property type="match status" value="1"/>
</dbReference>
<dbReference type="OrthoDB" id="9809970at2"/>
<protein>
    <recommendedName>
        <fullName evidence="7">Gamma-glutamyl phosphate reductase</fullName>
        <shortName evidence="7">GPR</shortName>
        <ecNumber evidence="7">1.2.1.41</ecNumber>
    </recommendedName>
    <alternativeName>
        <fullName evidence="7">Glutamate-5-semialdehyde dehydrogenase</fullName>
    </alternativeName>
    <alternativeName>
        <fullName evidence="7">Glutamyl-gamma-semialdehyde dehydrogenase</fullName>
        <shortName evidence="7">GSA dehydrogenase</shortName>
    </alternativeName>
</protein>
<evidence type="ECO:0000313" key="9">
    <source>
        <dbReference type="EMBL" id="KXB37759.1"/>
    </source>
</evidence>
<dbReference type="Gene3D" id="3.40.309.10">
    <property type="entry name" value="Aldehyde Dehydrogenase, Chain A, domain 2"/>
    <property type="match status" value="1"/>
</dbReference>
<comment type="caution">
    <text evidence="9">The sequence shown here is derived from an EMBL/GenBank/DDBJ whole genome shotgun (WGS) entry which is preliminary data.</text>
</comment>
<dbReference type="InterPro" id="IPR012134">
    <property type="entry name" value="Glu-5-SA_DH"/>
</dbReference>
<comment type="subcellular location">
    <subcellularLocation>
        <location evidence="7">Cytoplasm</location>
    </subcellularLocation>
</comment>
<reference evidence="9 10" key="1">
    <citation type="submission" date="2016-01" db="EMBL/GenBank/DDBJ databases">
        <authorList>
            <person name="Oliw E.H."/>
        </authorList>
    </citation>
    <scope>NUCLEOTIDE SEQUENCE [LARGE SCALE GENOMIC DNA]</scope>
    <source>
        <strain evidence="9 10">KA00635</strain>
    </source>
</reference>
<dbReference type="GO" id="GO:0050661">
    <property type="term" value="F:NADP binding"/>
    <property type="evidence" value="ECO:0007669"/>
    <property type="project" value="InterPro"/>
</dbReference>
<comment type="catalytic activity">
    <reaction evidence="6 7">
        <text>L-glutamate 5-semialdehyde + phosphate + NADP(+) = L-glutamyl 5-phosphate + NADPH + H(+)</text>
        <dbReference type="Rhea" id="RHEA:19541"/>
        <dbReference type="ChEBI" id="CHEBI:15378"/>
        <dbReference type="ChEBI" id="CHEBI:43474"/>
        <dbReference type="ChEBI" id="CHEBI:57783"/>
        <dbReference type="ChEBI" id="CHEBI:58066"/>
        <dbReference type="ChEBI" id="CHEBI:58274"/>
        <dbReference type="ChEBI" id="CHEBI:58349"/>
        <dbReference type="EC" id="1.2.1.41"/>
    </reaction>
</comment>
<dbReference type="PANTHER" id="PTHR11063:SF8">
    <property type="entry name" value="DELTA-1-PYRROLINE-5-CARBOXYLATE SYNTHASE"/>
    <property type="match status" value="1"/>
</dbReference>
<dbReference type="InterPro" id="IPR016161">
    <property type="entry name" value="Ald_DH/histidinol_DH"/>
</dbReference>
<keyword evidence="3 7" id="KW-0641">Proline biosynthesis</keyword>
<dbReference type="Proteomes" id="UP000070422">
    <property type="component" value="Unassembled WGS sequence"/>
</dbReference>
<feature type="domain" description="Aldehyde dehydrogenase" evidence="8">
    <location>
        <begin position="3"/>
        <end position="285"/>
    </location>
</feature>
<dbReference type="Gene3D" id="3.40.605.10">
    <property type="entry name" value="Aldehyde Dehydrogenase, Chain A, domain 1"/>
    <property type="match status" value="1"/>
</dbReference>
<dbReference type="PATRIC" id="fig|87541.4.peg.478"/>
<dbReference type="Pfam" id="PF00171">
    <property type="entry name" value="Aldedh"/>
    <property type="match status" value="1"/>
</dbReference>
<evidence type="ECO:0000256" key="7">
    <source>
        <dbReference type="HAMAP-Rule" id="MF_00412"/>
    </source>
</evidence>
<dbReference type="FunFam" id="3.40.309.10:FF:000006">
    <property type="entry name" value="Gamma-glutamyl phosphate reductase"/>
    <property type="match status" value="1"/>
</dbReference>
<evidence type="ECO:0000313" key="10">
    <source>
        <dbReference type="Proteomes" id="UP000070422"/>
    </source>
</evidence>
<organism evidence="9 10">
    <name type="scientific">Aerococcus christensenii</name>
    <dbReference type="NCBI Taxonomy" id="87541"/>
    <lineage>
        <taxon>Bacteria</taxon>
        <taxon>Bacillati</taxon>
        <taxon>Bacillota</taxon>
        <taxon>Bacilli</taxon>
        <taxon>Lactobacillales</taxon>
        <taxon>Aerococcaceae</taxon>
        <taxon>Aerococcus</taxon>
    </lineage>
</organism>
<keyword evidence="4 7" id="KW-0521">NADP</keyword>
<dbReference type="EC" id="1.2.1.41" evidence="7"/>
<comment type="similarity">
    <text evidence="7">Belongs to the gamma-glutamyl phosphate reductase family.</text>
</comment>
<dbReference type="GO" id="GO:0055129">
    <property type="term" value="P:L-proline biosynthetic process"/>
    <property type="evidence" value="ECO:0007669"/>
    <property type="project" value="UniProtKB-UniRule"/>
</dbReference>